<dbReference type="AlphaFoldDB" id="A0A9D2J558"/>
<name>A0A9D2J558_9MICO</name>
<reference evidence="3" key="1">
    <citation type="journal article" date="2021" name="PeerJ">
        <title>Extensive microbial diversity within the chicken gut microbiome revealed by metagenomics and culture.</title>
        <authorList>
            <person name="Gilroy R."/>
            <person name="Ravi A."/>
            <person name="Getino M."/>
            <person name="Pursley I."/>
            <person name="Horton D.L."/>
            <person name="Alikhan N.F."/>
            <person name="Baker D."/>
            <person name="Gharbi K."/>
            <person name="Hall N."/>
            <person name="Watson M."/>
            <person name="Adriaenssens E.M."/>
            <person name="Foster-Nyarko E."/>
            <person name="Jarju S."/>
            <person name="Secka A."/>
            <person name="Antonio M."/>
            <person name="Oren A."/>
            <person name="Chaudhuri R.R."/>
            <person name="La Ragione R."/>
            <person name="Hildebrand F."/>
            <person name="Pallen M.J."/>
        </authorList>
    </citation>
    <scope>NUCLEOTIDE SEQUENCE</scope>
    <source>
        <strain evidence="3">ChiGjej4B4-7305</strain>
    </source>
</reference>
<protein>
    <submittedName>
        <fullName evidence="3">Isochorismatase family protein</fullName>
    </submittedName>
</protein>
<dbReference type="PANTHER" id="PTHR43540">
    <property type="entry name" value="PEROXYUREIDOACRYLATE/UREIDOACRYLATE AMIDOHYDROLASE-RELATED"/>
    <property type="match status" value="1"/>
</dbReference>
<dbReference type="Pfam" id="PF00857">
    <property type="entry name" value="Isochorismatase"/>
    <property type="match status" value="1"/>
</dbReference>
<feature type="domain" description="Isochorismatase-like" evidence="2">
    <location>
        <begin position="1"/>
        <end position="65"/>
    </location>
</feature>
<dbReference type="GO" id="GO:0016787">
    <property type="term" value="F:hydrolase activity"/>
    <property type="evidence" value="ECO:0007669"/>
    <property type="project" value="UniProtKB-KW"/>
</dbReference>
<dbReference type="SUPFAM" id="SSF52499">
    <property type="entry name" value="Isochorismatase-like hydrolases"/>
    <property type="match status" value="1"/>
</dbReference>
<evidence type="ECO:0000313" key="4">
    <source>
        <dbReference type="Proteomes" id="UP000824037"/>
    </source>
</evidence>
<evidence type="ECO:0000259" key="2">
    <source>
        <dbReference type="Pfam" id="PF00857"/>
    </source>
</evidence>
<organism evidence="3 4">
    <name type="scientific">Candidatus Ruania gallistercoris</name>
    <dbReference type="NCBI Taxonomy" id="2838746"/>
    <lineage>
        <taxon>Bacteria</taxon>
        <taxon>Bacillati</taxon>
        <taxon>Actinomycetota</taxon>
        <taxon>Actinomycetes</taxon>
        <taxon>Micrococcales</taxon>
        <taxon>Ruaniaceae</taxon>
        <taxon>Ruania</taxon>
    </lineage>
</organism>
<dbReference type="Gene3D" id="3.40.50.850">
    <property type="entry name" value="Isochorismatase-like"/>
    <property type="match status" value="1"/>
</dbReference>
<feature type="non-terminal residue" evidence="3">
    <location>
        <position position="1"/>
    </location>
</feature>
<proteinExistence type="predicted"/>
<comment type="caution">
    <text evidence="3">The sequence shown here is derived from an EMBL/GenBank/DDBJ whole genome shotgun (WGS) entry which is preliminary data.</text>
</comment>
<sequence length="104" mass="10705">IRKTEDDAFVGTHLEALLRGRGVLTCSIAGVLSEMCVAATARGALARGFGVVIAHDSHATYDVPEQGPSTPSVPARLAARAAEWALGDQPCFVPSAADVSFSAP</sequence>
<evidence type="ECO:0000256" key="1">
    <source>
        <dbReference type="ARBA" id="ARBA00022801"/>
    </source>
</evidence>
<dbReference type="InterPro" id="IPR000868">
    <property type="entry name" value="Isochorismatase-like_dom"/>
</dbReference>
<dbReference type="PANTHER" id="PTHR43540:SF1">
    <property type="entry name" value="ISOCHORISMATASE HYDROLASE"/>
    <property type="match status" value="1"/>
</dbReference>
<dbReference type="EMBL" id="DXBY01000211">
    <property type="protein sequence ID" value="HIZ36562.1"/>
    <property type="molecule type" value="Genomic_DNA"/>
</dbReference>
<dbReference type="InterPro" id="IPR036380">
    <property type="entry name" value="Isochorismatase-like_sf"/>
</dbReference>
<accession>A0A9D2J558</accession>
<keyword evidence="1" id="KW-0378">Hydrolase</keyword>
<reference evidence="3" key="2">
    <citation type="submission" date="2021-04" db="EMBL/GenBank/DDBJ databases">
        <authorList>
            <person name="Gilroy R."/>
        </authorList>
    </citation>
    <scope>NUCLEOTIDE SEQUENCE</scope>
    <source>
        <strain evidence="3">ChiGjej4B4-7305</strain>
    </source>
</reference>
<dbReference type="Proteomes" id="UP000824037">
    <property type="component" value="Unassembled WGS sequence"/>
</dbReference>
<gene>
    <name evidence="3" type="ORF">H9815_12355</name>
</gene>
<evidence type="ECO:0000313" key="3">
    <source>
        <dbReference type="EMBL" id="HIZ36562.1"/>
    </source>
</evidence>
<dbReference type="InterPro" id="IPR050272">
    <property type="entry name" value="Isochorismatase-like_hydrls"/>
</dbReference>